<proteinExistence type="predicted"/>
<evidence type="ECO:0000313" key="4">
    <source>
        <dbReference type="Proteomes" id="UP000594263"/>
    </source>
</evidence>
<dbReference type="InterPro" id="IPR035979">
    <property type="entry name" value="RBD_domain_sf"/>
</dbReference>
<accession>A0A7N0T9G9</accession>
<sequence>MRGRSYIRSPSRSRGGYGKHRSDREHLNNLLVRNLHRECRPEDLRRSFDVDIPMDNYTGEPQDFGCVQYFDSADTAKAKYEMHGQILQSREVTVIFAGENKKKPIVI</sequence>
<dbReference type="Gramene" id="Kaladp0026s0093.1.v1.1">
    <property type="protein sequence ID" value="Kaladp0026s0093.1.v1.1"/>
    <property type="gene ID" value="Kaladp0026s0093.v1.1"/>
</dbReference>
<dbReference type="Proteomes" id="UP000594263">
    <property type="component" value="Unplaced"/>
</dbReference>
<name>A0A7N0T9G9_KALFE</name>
<organism evidence="3 4">
    <name type="scientific">Kalanchoe fedtschenkoi</name>
    <name type="common">Lavender scallops</name>
    <name type="synonym">South American air plant</name>
    <dbReference type="NCBI Taxonomy" id="63787"/>
    <lineage>
        <taxon>Eukaryota</taxon>
        <taxon>Viridiplantae</taxon>
        <taxon>Streptophyta</taxon>
        <taxon>Embryophyta</taxon>
        <taxon>Tracheophyta</taxon>
        <taxon>Spermatophyta</taxon>
        <taxon>Magnoliopsida</taxon>
        <taxon>eudicotyledons</taxon>
        <taxon>Gunneridae</taxon>
        <taxon>Pentapetalae</taxon>
        <taxon>Saxifragales</taxon>
        <taxon>Crassulaceae</taxon>
        <taxon>Kalanchoe</taxon>
    </lineage>
</organism>
<feature type="region of interest" description="Disordered" evidence="1">
    <location>
        <begin position="1"/>
        <end position="23"/>
    </location>
</feature>
<evidence type="ECO:0000259" key="2">
    <source>
        <dbReference type="SMART" id="SM00360"/>
    </source>
</evidence>
<dbReference type="InterPro" id="IPR000504">
    <property type="entry name" value="RRM_dom"/>
</dbReference>
<dbReference type="Pfam" id="PF00076">
    <property type="entry name" value="RRM_1"/>
    <property type="match status" value="1"/>
</dbReference>
<evidence type="ECO:0000313" key="3">
    <source>
        <dbReference type="EnsemblPlants" id="Kaladp0026s0093.1.v1.1"/>
    </source>
</evidence>
<feature type="domain" description="RRM" evidence="2">
    <location>
        <begin position="29"/>
        <end position="95"/>
    </location>
</feature>
<dbReference type="InterPro" id="IPR012677">
    <property type="entry name" value="Nucleotide-bd_a/b_plait_sf"/>
</dbReference>
<dbReference type="Gene3D" id="3.30.70.330">
    <property type="match status" value="1"/>
</dbReference>
<dbReference type="EnsemblPlants" id="Kaladp0026s0093.1.v1.1">
    <property type="protein sequence ID" value="Kaladp0026s0093.1.v1.1"/>
    <property type="gene ID" value="Kaladp0026s0093.v1.1"/>
</dbReference>
<dbReference type="SUPFAM" id="SSF54928">
    <property type="entry name" value="RNA-binding domain, RBD"/>
    <property type="match status" value="1"/>
</dbReference>
<reference evidence="3" key="1">
    <citation type="submission" date="2021-01" db="UniProtKB">
        <authorList>
            <consortium name="EnsemblPlants"/>
        </authorList>
    </citation>
    <scope>IDENTIFICATION</scope>
</reference>
<dbReference type="OMA" id="IVRYSHK"/>
<protein>
    <recommendedName>
        <fullName evidence="2">RRM domain-containing protein</fullName>
    </recommendedName>
</protein>
<evidence type="ECO:0000256" key="1">
    <source>
        <dbReference type="SAM" id="MobiDB-lite"/>
    </source>
</evidence>
<keyword evidence="4" id="KW-1185">Reference proteome</keyword>
<dbReference type="SMART" id="SM00360">
    <property type="entry name" value="RRM"/>
    <property type="match status" value="1"/>
</dbReference>
<dbReference type="AlphaFoldDB" id="A0A7N0T9G9"/>
<dbReference type="GO" id="GO:0003723">
    <property type="term" value="F:RNA binding"/>
    <property type="evidence" value="ECO:0007669"/>
    <property type="project" value="InterPro"/>
</dbReference>